<keyword evidence="3" id="KW-1185">Reference proteome</keyword>
<proteinExistence type="predicted"/>
<dbReference type="InterPro" id="IPR011021">
    <property type="entry name" value="Arrestin-like_N"/>
</dbReference>
<comment type="caution">
    <text evidence="2">The sequence shown here is derived from an EMBL/GenBank/DDBJ whole genome shotgun (WGS) entry which is preliminary data.</text>
</comment>
<accession>A0A9W8CU32</accession>
<dbReference type="GO" id="GO:0030674">
    <property type="term" value="F:protein-macromolecule adaptor activity"/>
    <property type="evidence" value="ECO:0007669"/>
    <property type="project" value="TreeGrafter"/>
</dbReference>
<dbReference type="InterPro" id="IPR014756">
    <property type="entry name" value="Ig_E-set"/>
</dbReference>
<gene>
    <name evidence="2" type="ORF">LPJ53_001877</name>
</gene>
<dbReference type="GO" id="GO:0031625">
    <property type="term" value="F:ubiquitin protein ligase binding"/>
    <property type="evidence" value="ECO:0007669"/>
    <property type="project" value="TreeGrafter"/>
</dbReference>
<evidence type="ECO:0000313" key="3">
    <source>
        <dbReference type="Proteomes" id="UP001149813"/>
    </source>
</evidence>
<dbReference type="EMBL" id="JANBOJ010000052">
    <property type="protein sequence ID" value="KAJ1723808.1"/>
    <property type="molecule type" value="Genomic_DNA"/>
</dbReference>
<dbReference type="OrthoDB" id="2333384at2759"/>
<dbReference type="AlphaFoldDB" id="A0A9W8CU32"/>
<dbReference type="GO" id="GO:0005829">
    <property type="term" value="C:cytosol"/>
    <property type="evidence" value="ECO:0007669"/>
    <property type="project" value="TreeGrafter"/>
</dbReference>
<dbReference type="InterPro" id="IPR014752">
    <property type="entry name" value="Arrestin-like_C"/>
</dbReference>
<protein>
    <recommendedName>
        <fullName evidence="1">Arrestin-like N-terminal domain-containing protein</fullName>
    </recommendedName>
</protein>
<dbReference type="PANTHER" id="PTHR11188">
    <property type="entry name" value="ARRESTIN DOMAIN CONTAINING PROTEIN"/>
    <property type="match status" value="1"/>
</dbReference>
<dbReference type="PANTHER" id="PTHR11188:SF17">
    <property type="entry name" value="FI21816P1"/>
    <property type="match status" value="1"/>
</dbReference>
<reference evidence="2" key="1">
    <citation type="submission" date="2022-07" db="EMBL/GenBank/DDBJ databases">
        <title>Phylogenomic reconstructions and comparative analyses of Kickxellomycotina fungi.</title>
        <authorList>
            <person name="Reynolds N.K."/>
            <person name="Stajich J.E."/>
            <person name="Barry K."/>
            <person name="Grigoriev I.V."/>
            <person name="Crous P."/>
            <person name="Smith M.E."/>
        </authorList>
    </citation>
    <scope>NUCLEOTIDE SEQUENCE</scope>
    <source>
        <strain evidence="2">NBRC 32514</strain>
    </source>
</reference>
<dbReference type="GO" id="GO:0070086">
    <property type="term" value="P:ubiquitin-dependent endocytosis"/>
    <property type="evidence" value="ECO:0007669"/>
    <property type="project" value="TreeGrafter"/>
</dbReference>
<organism evidence="2 3">
    <name type="scientific">Coemansia erecta</name>
    <dbReference type="NCBI Taxonomy" id="147472"/>
    <lineage>
        <taxon>Eukaryota</taxon>
        <taxon>Fungi</taxon>
        <taxon>Fungi incertae sedis</taxon>
        <taxon>Zoopagomycota</taxon>
        <taxon>Kickxellomycotina</taxon>
        <taxon>Kickxellomycetes</taxon>
        <taxon>Kickxellales</taxon>
        <taxon>Kickxellaceae</taxon>
        <taxon>Coemansia</taxon>
    </lineage>
</organism>
<dbReference type="Proteomes" id="UP001149813">
    <property type="component" value="Unassembled WGS sequence"/>
</dbReference>
<dbReference type="Gene3D" id="2.60.40.640">
    <property type="match status" value="1"/>
</dbReference>
<evidence type="ECO:0000259" key="1">
    <source>
        <dbReference type="Pfam" id="PF00339"/>
    </source>
</evidence>
<feature type="domain" description="Arrestin-like N-terminal" evidence="1">
    <location>
        <begin position="29"/>
        <end position="152"/>
    </location>
</feature>
<dbReference type="Pfam" id="PF00339">
    <property type="entry name" value="Arrestin_N"/>
    <property type="match status" value="1"/>
</dbReference>
<dbReference type="GO" id="GO:0005886">
    <property type="term" value="C:plasma membrane"/>
    <property type="evidence" value="ECO:0007669"/>
    <property type="project" value="TreeGrafter"/>
</dbReference>
<evidence type="ECO:0000313" key="2">
    <source>
        <dbReference type="EMBL" id="KAJ1723808.1"/>
    </source>
</evidence>
<dbReference type="SUPFAM" id="SSF81296">
    <property type="entry name" value="E set domains"/>
    <property type="match status" value="1"/>
</dbReference>
<dbReference type="InterPro" id="IPR050357">
    <property type="entry name" value="Arrestin_domain-protein"/>
</dbReference>
<name>A0A9W8CU32_9FUNG</name>
<sequence length="525" mass="57207">MTKGSSNHLEFELDQPDIVLRGMVDDAQGAMFSGRLVVDLAEPIRVKGLKMVLEGHERLDWEYHNDGVISSVFHRESTPISHKWTFFAAGDGKKAETWNAGRHVFPFSVVFPGNLPESITLPYANVSYQLRATLRRTGFMANITATRPVSVKRDLTVDGSFGTGAISVENCWRDKLDFCIVSDADTFTPGDTMTTRLTFQPLVKGMRLTKVGVMLKEYVRCHTQMGDAIKTVSRVASSVEAVPRMRGRELEDAAIRESLGGGSGSAPAYSARQGLSGAKKAADKDVPMLPGIELTDATSECLQLSIPNDPKRLQYDHISSYIEVTHKLKYSIYFRDPEGRSHTLWISVSVSVVPVILDTTHGPRAELPTYAHSSLDAKISVPTLGPSPPTYDTVITESLERAAYDTPISVSLSSTNSTSSSSTSIHSGDDVVVPASLAVGAGPRERRASYNRMFVDSGRPMVHPSALDDFLRRPVMFPASAETTPLGTPHTSPVGSPALKTSDNFFSPPPVYISMIPTPSTSMRR</sequence>